<dbReference type="Gene3D" id="1.10.8.720">
    <property type="entry name" value="Region D6 of dynein motor"/>
    <property type="match status" value="1"/>
</dbReference>
<name>A0ABV0V6C3_9TELE</name>
<accession>A0ABV0V6C3</accession>
<dbReference type="Proteomes" id="UP001482620">
    <property type="component" value="Unassembled WGS sequence"/>
</dbReference>
<evidence type="ECO:0000313" key="3">
    <source>
        <dbReference type="EMBL" id="MEQ2252656.1"/>
    </source>
</evidence>
<protein>
    <submittedName>
        <fullName evidence="3">Dynein heavy chain 1, axonemal</fullName>
    </submittedName>
</protein>
<evidence type="ECO:0000259" key="1">
    <source>
        <dbReference type="Pfam" id="PF03028"/>
    </source>
</evidence>
<gene>
    <name evidence="3" type="primary">DNAH1</name>
    <name evidence="3" type="ORF">ILYODFUR_024097</name>
</gene>
<reference evidence="3 4" key="1">
    <citation type="submission" date="2021-06" db="EMBL/GenBank/DDBJ databases">
        <authorList>
            <person name="Palmer J.M."/>
        </authorList>
    </citation>
    <scope>NUCLEOTIDE SEQUENCE [LARGE SCALE GENOMIC DNA]</scope>
    <source>
        <strain evidence="4">if_2019</strain>
        <tissue evidence="3">Muscle</tissue>
    </source>
</reference>
<comment type="caution">
    <text evidence="3">The sequence shown here is derived from an EMBL/GenBank/DDBJ whole genome shotgun (WGS) entry which is preliminary data.</text>
</comment>
<feature type="domain" description="Dynein heavy chain region D6 P-loop" evidence="1">
    <location>
        <begin position="1"/>
        <end position="65"/>
    </location>
</feature>
<dbReference type="InterPro" id="IPR026983">
    <property type="entry name" value="DHC"/>
</dbReference>
<dbReference type="EMBL" id="JAHRIQ010095506">
    <property type="protein sequence ID" value="MEQ2252656.1"/>
    <property type="molecule type" value="Genomic_DNA"/>
</dbReference>
<dbReference type="InterPro" id="IPR027417">
    <property type="entry name" value="P-loop_NTPase"/>
</dbReference>
<dbReference type="Pfam" id="PF18198">
    <property type="entry name" value="AAA_lid_11"/>
    <property type="match status" value="1"/>
</dbReference>
<organism evidence="3 4">
    <name type="scientific">Ilyodon furcidens</name>
    <name type="common">goldbreast splitfin</name>
    <dbReference type="NCBI Taxonomy" id="33524"/>
    <lineage>
        <taxon>Eukaryota</taxon>
        <taxon>Metazoa</taxon>
        <taxon>Chordata</taxon>
        <taxon>Craniata</taxon>
        <taxon>Vertebrata</taxon>
        <taxon>Euteleostomi</taxon>
        <taxon>Actinopterygii</taxon>
        <taxon>Neopterygii</taxon>
        <taxon>Teleostei</taxon>
        <taxon>Neoteleostei</taxon>
        <taxon>Acanthomorphata</taxon>
        <taxon>Ovalentaria</taxon>
        <taxon>Atherinomorphae</taxon>
        <taxon>Cyprinodontiformes</taxon>
        <taxon>Goodeidae</taxon>
        <taxon>Ilyodon</taxon>
    </lineage>
</organism>
<dbReference type="Gene3D" id="3.40.50.300">
    <property type="entry name" value="P-loop containing nucleotide triphosphate hydrolases"/>
    <property type="match status" value="1"/>
</dbReference>
<dbReference type="InterPro" id="IPR004273">
    <property type="entry name" value="Dynein_heavy_D6_P-loop"/>
</dbReference>
<proteinExistence type="predicted"/>
<evidence type="ECO:0000259" key="2">
    <source>
        <dbReference type="Pfam" id="PF18198"/>
    </source>
</evidence>
<dbReference type="PANTHER" id="PTHR22878">
    <property type="entry name" value="DYNEIN HEAVY CHAIN 6, AXONEMAL-LIKE-RELATED"/>
    <property type="match status" value="1"/>
</dbReference>
<feature type="domain" description="Dynein heavy chain AAA lid" evidence="2">
    <location>
        <begin position="98"/>
        <end position="204"/>
    </location>
</feature>
<dbReference type="PANTHER" id="PTHR22878:SF73">
    <property type="entry name" value="DYNEIN AXONEMAL HEAVY CHAIN 1"/>
    <property type="match status" value="1"/>
</dbReference>
<evidence type="ECO:0000313" key="4">
    <source>
        <dbReference type="Proteomes" id="UP001482620"/>
    </source>
</evidence>
<keyword evidence="4" id="KW-1185">Reference proteome</keyword>
<dbReference type="InterPro" id="IPR041658">
    <property type="entry name" value="AAA_lid_11"/>
</dbReference>
<dbReference type="InterPro" id="IPR042219">
    <property type="entry name" value="AAA_lid_11_sf"/>
</dbReference>
<sequence>MRTAIESGHWVIFQNCHMAPGWLPTLERLIESISPVKVHKDFRLWLTSIPFKKIPVSILQNGLRIIIEPPRGVRASLERAYLRFTNEFMSSSTKESQFKSLLLSLCLFHGMVLERSRFGPQGFNVPYQFTDEDLNICVNQLKMYLDEYQDIPYKVLKHTAGEVNYGGHVTDNWDRRCLLTLLEDFYCPAVLGADHVYSGVYRQVDSNLDIKGCR</sequence>
<dbReference type="Pfam" id="PF03028">
    <property type="entry name" value="Dynein_heavy"/>
    <property type="match status" value="1"/>
</dbReference>